<dbReference type="EMBL" id="JABFAA010000010">
    <property type="protein sequence ID" value="MBA0695060.1"/>
    <property type="molecule type" value="Genomic_DNA"/>
</dbReference>
<evidence type="ECO:0000313" key="2">
    <source>
        <dbReference type="Proteomes" id="UP000593577"/>
    </source>
</evidence>
<organism evidence="1 2">
    <name type="scientific">Gossypium aridum</name>
    <name type="common">American cotton</name>
    <name type="synonym">Erioxylum aridum</name>
    <dbReference type="NCBI Taxonomy" id="34290"/>
    <lineage>
        <taxon>Eukaryota</taxon>
        <taxon>Viridiplantae</taxon>
        <taxon>Streptophyta</taxon>
        <taxon>Embryophyta</taxon>
        <taxon>Tracheophyta</taxon>
        <taxon>Spermatophyta</taxon>
        <taxon>Magnoliopsida</taxon>
        <taxon>eudicotyledons</taxon>
        <taxon>Gunneridae</taxon>
        <taxon>Pentapetalae</taxon>
        <taxon>rosids</taxon>
        <taxon>malvids</taxon>
        <taxon>Malvales</taxon>
        <taxon>Malvaceae</taxon>
        <taxon>Malvoideae</taxon>
        <taxon>Gossypium</taxon>
    </lineage>
</organism>
<accession>A0A7J8Y713</accession>
<reference evidence="1 2" key="1">
    <citation type="journal article" date="2019" name="Genome Biol. Evol.">
        <title>Insights into the evolution of the New World diploid cottons (Gossypium, subgenus Houzingenia) based on genome sequencing.</title>
        <authorList>
            <person name="Grover C.E."/>
            <person name="Arick M.A. 2nd"/>
            <person name="Thrash A."/>
            <person name="Conover J.L."/>
            <person name="Sanders W.S."/>
            <person name="Peterson D.G."/>
            <person name="Frelichowski J.E."/>
            <person name="Scheffler J.A."/>
            <person name="Scheffler B.E."/>
            <person name="Wendel J.F."/>
        </authorList>
    </citation>
    <scope>NUCLEOTIDE SEQUENCE [LARGE SCALE GENOMIC DNA]</scope>
    <source>
        <strain evidence="1">185</strain>
        <tissue evidence="1">Leaf</tissue>
    </source>
</reference>
<protein>
    <submittedName>
        <fullName evidence="1">Uncharacterized protein</fullName>
    </submittedName>
</protein>
<proteinExistence type="predicted"/>
<dbReference type="Proteomes" id="UP000593577">
    <property type="component" value="Unassembled WGS sequence"/>
</dbReference>
<comment type="caution">
    <text evidence="1">The sequence shown here is derived from an EMBL/GenBank/DDBJ whole genome shotgun (WGS) entry which is preliminary data.</text>
</comment>
<dbReference type="AlphaFoldDB" id="A0A7J8Y713"/>
<gene>
    <name evidence="1" type="ORF">Goari_005296</name>
</gene>
<sequence length="93" mass="11143">MRNLRPQNLKGPFTNNKEDMLENDYVPSMEVVCDKLEKLMRMFYDRCFTHSFESIYVWHIPALIEIFGEDSIYTTIRWRNFRTLLGKCTGCHS</sequence>
<evidence type="ECO:0000313" key="1">
    <source>
        <dbReference type="EMBL" id="MBA0695060.1"/>
    </source>
</evidence>
<keyword evidence="2" id="KW-1185">Reference proteome</keyword>
<name>A0A7J8Y713_GOSAI</name>